<keyword evidence="5" id="KW-0378">Hydrolase</keyword>
<gene>
    <name evidence="7" type="ORF">C0Z18_21225</name>
</gene>
<dbReference type="RefSeq" id="WP_102647415.1">
    <property type="nucleotide sequence ID" value="NZ_PNYA01000021.1"/>
</dbReference>
<keyword evidence="4" id="KW-0255">Endonuclease</keyword>
<dbReference type="PANTHER" id="PTHR38039:SF1">
    <property type="entry name" value="TOXIN YOEB"/>
    <property type="match status" value="1"/>
</dbReference>
<dbReference type="Pfam" id="PF06769">
    <property type="entry name" value="YoeB_toxin"/>
    <property type="match status" value="1"/>
</dbReference>
<organism evidence="7 8">
    <name type="scientific">Trinickia dabaoshanensis</name>
    <dbReference type="NCBI Taxonomy" id="564714"/>
    <lineage>
        <taxon>Bacteria</taxon>
        <taxon>Pseudomonadati</taxon>
        <taxon>Pseudomonadota</taxon>
        <taxon>Betaproteobacteria</taxon>
        <taxon>Burkholderiales</taxon>
        <taxon>Burkholderiaceae</taxon>
        <taxon>Trinickia</taxon>
    </lineage>
</organism>
<keyword evidence="3" id="KW-0540">Nuclease</keyword>
<evidence type="ECO:0000313" key="8">
    <source>
        <dbReference type="Proteomes" id="UP000235616"/>
    </source>
</evidence>
<evidence type="ECO:0000256" key="6">
    <source>
        <dbReference type="ARBA" id="ARBA00030388"/>
    </source>
</evidence>
<evidence type="ECO:0000256" key="5">
    <source>
        <dbReference type="ARBA" id="ARBA00022801"/>
    </source>
</evidence>
<keyword evidence="8" id="KW-1185">Reference proteome</keyword>
<evidence type="ECO:0000256" key="4">
    <source>
        <dbReference type="ARBA" id="ARBA00022759"/>
    </source>
</evidence>
<dbReference type="Proteomes" id="UP000235616">
    <property type="component" value="Unassembled WGS sequence"/>
</dbReference>
<dbReference type="Gene3D" id="3.30.2310.20">
    <property type="entry name" value="RelE-like"/>
    <property type="match status" value="1"/>
</dbReference>
<name>A0A2N7VIL6_9BURK</name>
<protein>
    <recommendedName>
        <fullName evidence="6">Putative mRNA interferase YoeB</fullName>
    </recommendedName>
</protein>
<evidence type="ECO:0000313" key="7">
    <source>
        <dbReference type="EMBL" id="PMS16993.1"/>
    </source>
</evidence>
<dbReference type="EMBL" id="PNYA01000021">
    <property type="protein sequence ID" value="PMS16993.1"/>
    <property type="molecule type" value="Genomic_DNA"/>
</dbReference>
<dbReference type="GO" id="GO:0004519">
    <property type="term" value="F:endonuclease activity"/>
    <property type="evidence" value="ECO:0007669"/>
    <property type="project" value="UniProtKB-KW"/>
</dbReference>
<dbReference type="InterPro" id="IPR035093">
    <property type="entry name" value="RelE/ParE_toxin_dom_sf"/>
</dbReference>
<comment type="similarity">
    <text evidence="1">Belongs to the YoeB family.</text>
</comment>
<evidence type="ECO:0000256" key="2">
    <source>
        <dbReference type="ARBA" id="ARBA00022649"/>
    </source>
</evidence>
<reference evidence="7 8" key="1">
    <citation type="submission" date="2018-01" db="EMBL/GenBank/DDBJ databases">
        <title>Whole genome analyses suggest that Burkholderia sensu lato contains two further novel genera in the rhizoxinica-symbiotica group Mycetohabitans gen. nov., and Trinickia gen. nov.: implications for the evolution of diazotrophy and nodulation in the Burkholderiaceae.</title>
        <authorList>
            <person name="Estrada-de los Santos P."/>
            <person name="Palmer M."/>
            <person name="Chavez-Ramirez B."/>
            <person name="Beukes C."/>
            <person name="Steenkamp E.T."/>
            <person name="Hirsch A.M."/>
            <person name="Manyaka P."/>
            <person name="Maluk M."/>
            <person name="Lafos M."/>
            <person name="Crook M."/>
            <person name="Gross E."/>
            <person name="Simon M.F."/>
            <person name="Bueno dos Reis Junior F."/>
            <person name="Poole P.S."/>
            <person name="Venter S.N."/>
            <person name="James E.K."/>
        </authorList>
    </citation>
    <scope>NUCLEOTIDE SEQUENCE [LARGE SCALE GENOMIC DNA]</scope>
    <source>
        <strain evidence="7 8">GIMN1.004</strain>
    </source>
</reference>
<evidence type="ECO:0000256" key="3">
    <source>
        <dbReference type="ARBA" id="ARBA00022722"/>
    </source>
</evidence>
<dbReference type="GO" id="GO:0016787">
    <property type="term" value="F:hydrolase activity"/>
    <property type="evidence" value="ECO:0007669"/>
    <property type="project" value="UniProtKB-KW"/>
</dbReference>
<keyword evidence="2" id="KW-1277">Toxin-antitoxin system</keyword>
<dbReference type="GO" id="GO:0006401">
    <property type="term" value="P:RNA catabolic process"/>
    <property type="evidence" value="ECO:0007669"/>
    <property type="project" value="InterPro"/>
</dbReference>
<dbReference type="OrthoDB" id="9801102at2"/>
<proteinExistence type="inferred from homology"/>
<evidence type="ECO:0000256" key="1">
    <source>
        <dbReference type="ARBA" id="ARBA00008172"/>
    </source>
</evidence>
<dbReference type="NCBIfam" id="TIGR02116">
    <property type="entry name" value="toxin_Txe_YoeB"/>
    <property type="match status" value="1"/>
</dbReference>
<dbReference type="PANTHER" id="PTHR38039">
    <property type="entry name" value="TOXIN YOEB"/>
    <property type="match status" value="1"/>
</dbReference>
<comment type="caution">
    <text evidence="7">The sequence shown here is derived from an EMBL/GenBank/DDBJ whole genome shotgun (WGS) entry which is preliminary data.</text>
</comment>
<dbReference type="AlphaFoldDB" id="A0A2N7VIL6"/>
<dbReference type="InterPro" id="IPR009614">
    <property type="entry name" value="YoeB_toxin"/>
</dbReference>
<dbReference type="SUPFAM" id="SSF143011">
    <property type="entry name" value="RelE-like"/>
    <property type="match status" value="1"/>
</dbReference>
<sequence length="88" mass="10468">MSGALNIMWTAEAWDDYVYWQGQDEKTLRRINQLIKDVQRSPFEGIGKPEPLKENLTGFWSRRIDETNRLVYEVANTQINIVSCRYHY</sequence>
<accession>A0A2N7VIL6</accession>